<dbReference type="HAMAP" id="MF_00462">
    <property type="entry name" value="RsxD_RnfD"/>
    <property type="match status" value="1"/>
</dbReference>
<evidence type="ECO:0000256" key="1">
    <source>
        <dbReference type="ARBA" id="ARBA00022448"/>
    </source>
</evidence>
<keyword evidence="10" id="KW-1003">Cell membrane</keyword>
<dbReference type="EMBL" id="PQCO01000220">
    <property type="protein sequence ID" value="PUE00538.1"/>
    <property type="molecule type" value="Genomic_DNA"/>
</dbReference>
<evidence type="ECO:0000256" key="2">
    <source>
        <dbReference type="ARBA" id="ARBA00022553"/>
    </source>
</evidence>
<feature type="transmembrane region" description="Helical" evidence="10">
    <location>
        <begin position="98"/>
        <end position="116"/>
    </location>
</feature>
<evidence type="ECO:0000313" key="12">
    <source>
        <dbReference type="Proteomes" id="UP000250928"/>
    </source>
</evidence>
<comment type="cofactor">
    <cofactor evidence="10">
        <name>FMN</name>
        <dbReference type="ChEBI" id="CHEBI:58210"/>
    </cofactor>
</comment>
<comment type="subcellular location">
    <subcellularLocation>
        <location evidence="10">Cell inner membrane</location>
        <topology evidence="10">Multi-pass membrane protein</topology>
    </subcellularLocation>
</comment>
<keyword evidence="2 10" id="KW-0597">Phosphoprotein</keyword>
<dbReference type="PANTHER" id="PTHR30578">
    <property type="entry name" value="ELECTRON TRANSPORT COMPLEX PROTEIN RNFD"/>
    <property type="match status" value="1"/>
</dbReference>
<comment type="function">
    <text evidence="10">Part of a membrane-bound complex that couples electron transfer with translocation of ions across the membrane.</text>
</comment>
<dbReference type="NCBIfam" id="TIGR01946">
    <property type="entry name" value="rnfD"/>
    <property type="match status" value="1"/>
</dbReference>
<evidence type="ECO:0000256" key="6">
    <source>
        <dbReference type="ARBA" id="ARBA00022967"/>
    </source>
</evidence>
<keyword evidence="10" id="KW-0997">Cell inner membrane</keyword>
<keyword evidence="7 10" id="KW-0249">Electron transport</keyword>
<dbReference type="PANTHER" id="PTHR30578:SF0">
    <property type="entry name" value="ION-TRANSLOCATING OXIDOREDUCTASE COMPLEX SUBUNIT D"/>
    <property type="match status" value="1"/>
</dbReference>
<dbReference type="InterPro" id="IPR004338">
    <property type="entry name" value="NqrB/RnfD"/>
</dbReference>
<dbReference type="GO" id="GO:0055085">
    <property type="term" value="P:transmembrane transport"/>
    <property type="evidence" value="ECO:0007669"/>
    <property type="project" value="InterPro"/>
</dbReference>
<reference evidence="11 12" key="1">
    <citation type="submission" date="2018-01" db="EMBL/GenBank/DDBJ databases">
        <title>Novel co-symbiosis in the lucinid bivalve Phacoides pectinatus.</title>
        <authorList>
            <person name="Lim S.J."/>
            <person name="Davis B.G."/>
            <person name="Gill D.E."/>
            <person name="Engel A.S."/>
            <person name="Anderson L.C."/>
            <person name="Campbell B.J."/>
        </authorList>
    </citation>
    <scope>NUCLEOTIDE SEQUENCE [LARGE SCALE GENOMIC DNA]</scope>
    <source>
        <strain evidence="11">N3_P5</strain>
    </source>
</reference>
<feature type="transmembrane region" description="Helical" evidence="10">
    <location>
        <begin position="225"/>
        <end position="245"/>
    </location>
</feature>
<feature type="transmembrane region" description="Helical" evidence="10">
    <location>
        <begin position="251"/>
        <end position="269"/>
    </location>
</feature>
<accession>A0A6N4DUL0</accession>
<keyword evidence="4 10" id="KW-0288">FMN</keyword>
<comment type="similarity">
    <text evidence="10">Belongs to the NqrB/RnfD family.</text>
</comment>
<keyword evidence="5 10" id="KW-0812">Transmembrane</keyword>
<keyword evidence="9 10" id="KW-0472">Membrane</keyword>
<feature type="modified residue" description="FMN phosphoryl threonine" evidence="10">
    <location>
        <position position="176"/>
    </location>
</feature>
<evidence type="ECO:0000256" key="3">
    <source>
        <dbReference type="ARBA" id="ARBA00022630"/>
    </source>
</evidence>
<dbReference type="GO" id="GO:0005886">
    <property type="term" value="C:plasma membrane"/>
    <property type="evidence" value="ECO:0007669"/>
    <property type="project" value="UniProtKB-SubCell"/>
</dbReference>
<feature type="transmembrane region" description="Helical" evidence="10">
    <location>
        <begin position="74"/>
        <end position="92"/>
    </location>
</feature>
<comment type="subunit">
    <text evidence="10">The complex is composed of six subunits: RnfA, RnfB, RnfC, RnfD, RnfE and RnfG.</text>
</comment>
<dbReference type="InterPro" id="IPR011303">
    <property type="entry name" value="RnfD_bac"/>
</dbReference>
<evidence type="ECO:0000256" key="8">
    <source>
        <dbReference type="ARBA" id="ARBA00022989"/>
    </source>
</evidence>
<proteinExistence type="inferred from homology"/>
<evidence type="ECO:0000256" key="5">
    <source>
        <dbReference type="ARBA" id="ARBA00022692"/>
    </source>
</evidence>
<gene>
    <name evidence="10" type="primary">rnfD</name>
    <name evidence="11" type="ORF">C3L24_09185</name>
</gene>
<keyword evidence="8 10" id="KW-1133">Transmembrane helix</keyword>
<evidence type="ECO:0000256" key="10">
    <source>
        <dbReference type="HAMAP-Rule" id="MF_00462"/>
    </source>
</evidence>
<comment type="caution">
    <text evidence="11">The sequence shown here is derived from an EMBL/GenBank/DDBJ whole genome shotgun (WGS) entry which is preliminary data.</text>
</comment>
<evidence type="ECO:0000256" key="9">
    <source>
        <dbReference type="ARBA" id="ARBA00023136"/>
    </source>
</evidence>
<evidence type="ECO:0000256" key="7">
    <source>
        <dbReference type="ARBA" id="ARBA00022982"/>
    </source>
</evidence>
<name>A0A6N4DUL0_9GAMM</name>
<sequence>MSQHEPHLLLQPAPMLRQGMNTPRAMLDVWLALLPATLAGIWFFGLGALLVLLASMAGALATEWAFTPASRRRAAIGDNSALLTGLLLGLTLPPGLPLWMAFLGAAVAIGIGKVIWGGLGHNLFNPALVGRAFLLGTFPIAMTTWAPSGGPFWEIPPSLLALPFQSPAYDALSSATPLGLMKFEQQGTALPELLLGNTGGCIGETSGALLLLGGLFLLLRRDFDWRIPAGIFLAAATFSALLSLTGDGYPGPLFTLLSGGMLLGALFMATDPVTSPLTPRGAWIFGLGTGFLVVLIRVFGGFPEGMMYAILLMNAATPLIDRYTQPRVFGRGGGRDRGEQTS</sequence>
<protein>
    <recommendedName>
        <fullName evidence="10">Ion-translocating oxidoreductase complex subunit D</fullName>
        <ecNumber evidence="10">7.-.-.-</ecNumber>
    </recommendedName>
    <alternativeName>
        <fullName evidence="10">Rnf electron transport complex subunit D</fullName>
    </alternativeName>
</protein>
<keyword evidence="1 10" id="KW-0813">Transport</keyword>
<evidence type="ECO:0000256" key="4">
    <source>
        <dbReference type="ARBA" id="ARBA00022643"/>
    </source>
</evidence>
<feature type="transmembrane region" description="Helical" evidence="10">
    <location>
        <begin position="128"/>
        <end position="146"/>
    </location>
</feature>
<dbReference type="EC" id="7.-.-.-" evidence="10"/>
<dbReference type="AlphaFoldDB" id="A0A6N4DUL0"/>
<feature type="transmembrane region" description="Helical" evidence="10">
    <location>
        <begin position="281"/>
        <end position="299"/>
    </location>
</feature>
<dbReference type="GO" id="GO:0022900">
    <property type="term" value="P:electron transport chain"/>
    <property type="evidence" value="ECO:0007669"/>
    <property type="project" value="UniProtKB-UniRule"/>
</dbReference>
<keyword evidence="6 10" id="KW-1278">Translocase</keyword>
<keyword evidence="3 10" id="KW-0285">Flavoprotein</keyword>
<feature type="transmembrane region" description="Helical" evidence="10">
    <location>
        <begin position="29"/>
        <end position="53"/>
    </location>
</feature>
<dbReference type="Pfam" id="PF03116">
    <property type="entry name" value="NQR2_RnfD_RnfE"/>
    <property type="match status" value="1"/>
</dbReference>
<feature type="transmembrane region" description="Helical" evidence="10">
    <location>
        <begin position="194"/>
        <end position="218"/>
    </location>
</feature>
<evidence type="ECO:0000313" key="11">
    <source>
        <dbReference type="EMBL" id="PUE00538.1"/>
    </source>
</evidence>
<dbReference type="Proteomes" id="UP000250928">
    <property type="component" value="Unassembled WGS sequence"/>
</dbReference>
<organism evidence="11 12">
    <name type="scientific">Candidatus Sedimenticola endophacoides</name>
    <dbReference type="NCBI Taxonomy" id="2548426"/>
    <lineage>
        <taxon>Bacteria</taxon>
        <taxon>Pseudomonadati</taxon>
        <taxon>Pseudomonadota</taxon>
        <taxon>Gammaproteobacteria</taxon>
        <taxon>Chromatiales</taxon>
        <taxon>Sedimenticolaceae</taxon>
        <taxon>Sedimenticola</taxon>
    </lineage>
</organism>